<organism evidence="1">
    <name type="scientific">viral metagenome</name>
    <dbReference type="NCBI Taxonomy" id="1070528"/>
    <lineage>
        <taxon>unclassified sequences</taxon>
        <taxon>metagenomes</taxon>
        <taxon>organismal metagenomes</taxon>
    </lineage>
</organism>
<reference evidence="1" key="1">
    <citation type="journal article" date="2020" name="Nature">
        <title>Giant virus diversity and host interactions through global metagenomics.</title>
        <authorList>
            <person name="Schulz F."/>
            <person name="Roux S."/>
            <person name="Paez-Espino D."/>
            <person name="Jungbluth S."/>
            <person name="Walsh D.A."/>
            <person name="Denef V.J."/>
            <person name="McMahon K.D."/>
            <person name="Konstantinidis K.T."/>
            <person name="Eloe-Fadrosh E.A."/>
            <person name="Kyrpides N.C."/>
            <person name="Woyke T."/>
        </authorList>
    </citation>
    <scope>NUCLEOTIDE SEQUENCE</scope>
    <source>
        <strain evidence="1">GVMAG-M-3300009155-48</strain>
    </source>
</reference>
<accession>A0A6C0ES55</accession>
<dbReference type="AlphaFoldDB" id="A0A6C0ES55"/>
<dbReference type="EMBL" id="MN738924">
    <property type="protein sequence ID" value="QHT31562.1"/>
    <property type="molecule type" value="Genomic_DNA"/>
</dbReference>
<name>A0A6C0ES55_9ZZZZ</name>
<proteinExistence type="predicted"/>
<evidence type="ECO:0000313" key="1">
    <source>
        <dbReference type="EMBL" id="QHT31562.1"/>
    </source>
</evidence>
<sequence length="84" mass="9998">MKNTHKRSVSVNDISIYKSQELNEILNSIQNDLVIYLDFIRNYKELTPEMLSNVKNMDEENKNKIIYEYNRVIGLLVDIFPMDE</sequence>
<protein>
    <submittedName>
        <fullName evidence="1">Uncharacterized protein</fullName>
    </submittedName>
</protein>